<evidence type="ECO:0000256" key="5">
    <source>
        <dbReference type="ARBA" id="ARBA00022989"/>
    </source>
</evidence>
<keyword evidence="3" id="KW-1003">Cell membrane</keyword>
<feature type="transmembrane region" description="Helical" evidence="7">
    <location>
        <begin position="368"/>
        <end position="387"/>
    </location>
</feature>
<dbReference type="AlphaFoldDB" id="A0A679J9M9"/>
<proteinExistence type="predicted"/>
<keyword evidence="4 7" id="KW-0812">Transmembrane</keyword>
<keyword evidence="5 7" id="KW-1133">Transmembrane helix</keyword>
<dbReference type="PANTHER" id="PTHR30509">
    <property type="entry name" value="P-HYDROXYBENZOIC ACID EFFLUX PUMP SUBUNIT-RELATED"/>
    <property type="match status" value="1"/>
</dbReference>
<feature type="transmembrane region" description="Helical" evidence="7">
    <location>
        <begin position="36"/>
        <end position="65"/>
    </location>
</feature>
<reference evidence="8" key="1">
    <citation type="submission" date="2019-12" db="EMBL/GenBank/DDBJ databases">
        <authorList>
            <person name="Cremers G."/>
        </authorList>
    </citation>
    <scope>NUCLEOTIDE SEQUENCE</scope>
    <source>
        <strain evidence="8">Mbul1</strain>
    </source>
</reference>
<evidence type="ECO:0000256" key="2">
    <source>
        <dbReference type="ARBA" id="ARBA00022448"/>
    </source>
</evidence>
<feature type="transmembrane region" description="Helical" evidence="7">
    <location>
        <begin position="160"/>
        <end position="178"/>
    </location>
</feature>
<feature type="transmembrane region" description="Helical" evidence="7">
    <location>
        <begin position="104"/>
        <end position="123"/>
    </location>
</feature>
<feature type="transmembrane region" description="Helical" evidence="7">
    <location>
        <begin position="494"/>
        <end position="515"/>
    </location>
</feature>
<feature type="transmembrane region" description="Helical" evidence="7">
    <location>
        <begin position="77"/>
        <end position="98"/>
    </location>
</feature>
<dbReference type="Pfam" id="PF04632">
    <property type="entry name" value="FUSC"/>
    <property type="match status" value="1"/>
</dbReference>
<evidence type="ECO:0000256" key="6">
    <source>
        <dbReference type="ARBA" id="ARBA00023136"/>
    </source>
</evidence>
<evidence type="ECO:0000256" key="7">
    <source>
        <dbReference type="SAM" id="Phobius"/>
    </source>
</evidence>
<sequence>MSGVSAGTRPSPADRALVLMERIVPVPSAWAFALRIWLAMVLALYAAFWLQLSGASSAAVCVAILAQPKRGQALSKALYRFLGTLAGGAMSILLIGAFGQDRVLLLISVATWLGLCVFVAHFLQDTRAYGAMLAGYTVAIVAVAHIDTPQAVFEAAIDRVAAITIGIVAITFINDALASPSTWRTLRKPLSEALSATRAFARETLSQADPGSERAAALIRQIAVMRADASAIGGELDDGARRAAGARSTIAALYAMAAASRAFTAAAAMPGSESEAVAEARRICLGLTDDGKPDADAASHRLGVLVDEAIQGGTSEPLEILVLQRGLDFARAASFAEDGLNALSTGCRPKRDVALPTHRDLPVALRGAARVGIAFGATALLLIAAGWPATSFSLVQVAATCSLSAIAPDSKAFARGVLIGMPVAALCAGIVLFGVLGGEQGFPLLAIAIAPVIFVACFLSLNPPTFGIGFIVLVFFMVLLSPSNPQTYDAQGFLTNAFLVTMAAGILFVAVRIVLPTSPAQRRAFALDSARDSVLDALAGDGGDATTRTSLNSDRLLQFSQWSSGSGAVRAASLDRAFDLARLESAAARAHAQLCRLPDDPALNDAARQARAGLEAADAGTLARSVRAFLRHGRSVSAPTRLDIARLVSDLVTAGGIMESQHRLLRRLGILRPA</sequence>
<feature type="transmembrane region" description="Helical" evidence="7">
    <location>
        <begin position="417"/>
        <end position="436"/>
    </location>
</feature>
<keyword evidence="2" id="KW-0813">Transport</keyword>
<accession>A0A679J9M9</accession>
<feature type="transmembrane region" description="Helical" evidence="7">
    <location>
        <begin position="442"/>
        <end position="459"/>
    </location>
</feature>
<dbReference type="GO" id="GO:0022857">
    <property type="term" value="F:transmembrane transporter activity"/>
    <property type="evidence" value="ECO:0007669"/>
    <property type="project" value="InterPro"/>
</dbReference>
<name>A0A679J9M9_9HYPH</name>
<dbReference type="PANTHER" id="PTHR30509:SF9">
    <property type="entry name" value="MULTIDRUG RESISTANCE PROTEIN MDTO"/>
    <property type="match status" value="1"/>
</dbReference>
<keyword evidence="6 7" id="KW-0472">Membrane</keyword>
<evidence type="ECO:0000313" key="8">
    <source>
        <dbReference type="EMBL" id="CAA2106469.1"/>
    </source>
</evidence>
<evidence type="ECO:0000256" key="4">
    <source>
        <dbReference type="ARBA" id="ARBA00022692"/>
    </source>
</evidence>
<dbReference type="GO" id="GO:0005886">
    <property type="term" value="C:plasma membrane"/>
    <property type="evidence" value="ECO:0007669"/>
    <property type="project" value="UniProtKB-SubCell"/>
</dbReference>
<feature type="transmembrane region" description="Helical" evidence="7">
    <location>
        <begin position="130"/>
        <end position="148"/>
    </location>
</feature>
<dbReference type="InterPro" id="IPR006726">
    <property type="entry name" value="PHBA_efflux_AaeB/fusaric-R"/>
</dbReference>
<organism evidence="8">
    <name type="scientific">Methylobacterium bullatum</name>
    <dbReference type="NCBI Taxonomy" id="570505"/>
    <lineage>
        <taxon>Bacteria</taxon>
        <taxon>Pseudomonadati</taxon>
        <taxon>Pseudomonadota</taxon>
        <taxon>Alphaproteobacteria</taxon>
        <taxon>Hyphomicrobiales</taxon>
        <taxon>Methylobacteriaceae</taxon>
        <taxon>Methylobacterium</taxon>
    </lineage>
</organism>
<comment type="subcellular location">
    <subcellularLocation>
        <location evidence="1">Cell membrane</location>
        <topology evidence="1">Multi-pass membrane protein</topology>
    </subcellularLocation>
</comment>
<protein>
    <submittedName>
        <fullName evidence="8">p-hydroxybenzoic acid efflux pump subunit AaeB</fullName>
    </submittedName>
</protein>
<evidence type="ECO:0000256" key="1">
    <source>
        <dbReference type="ARBA" id="ARBA00004651"/>
    </source>
</evidence>
<dbReference type="EMBL" id="LR743504">
    <property type="protein sequence ID" value="CAA2106469.1"/>
    <property type="molecule type" value="Genomic_DNA"/>
</dbReference>
<gene>
    <name evidence="8" type="primary">aaeB</name>
    <name evidence="8" type="ORF">MBUL_03689</name>
</gene>
<evidence type="ECO:0000256" key="3">
    <source>
        <dbReference type="ARBA" id="ARBA00022475"/>
    </source>
</evidence>